<evidence type="ECO:0000259" key="2">
    <source>
        <dbReference type="PROSITE" id="PS50222"/>
    </source>
</evidence>
<dbReference type="InterPro" id="IPR011992">
    <property type="entry name" value="EF-hand-dom_pair"/>
</dbReference>
<proteinExistence type="predicted"/>
<dbReference type="PANTHER" id="PTHR46763">
    <property type="entry name" value="DYNEIN REGULATORY COMPLEX PROTEIN 8"/>
    <property type="match status" value="1"/>
</dbReference>
<name>A0A7S1IF65_9EUGL</name>
<dbReference type="Pfam" id="PF13499">
    <property type="entry name" value="EF-hand_7"/>
    <property type="match status" value="1"/>
</dbReference>
<dbReference type="SMART" id="SM00054">
    <property type="entry name" value="EFh"/>
    <property type="match status" value="2"/>
</dbReference>
<dbReference type="PANTHER" id="PTHR46763:SF1">
    <property type="entry name" value="DYNEIN REGULATORY COMPLEX PROTEIN 8"/>
    <property type="match status" value="1"/>
</dbReference>
<dbReference type="PROSITE" id="PS50222">
    <property type="entry name" value="EF_HAND_2"/>
    <property type="match status" value="1"/>
</dbReference>
<dbReference type="FunFam" id="1.10.238.10:FF:000178">
    <property type="entry name" value="Calmodulin-2 A"/>
    <property type="match status" value="1"/>
</dbReference>
<keyword evidence="1" id="KW-0677">Repeat</keyword>
<dbReference type="AlphaFoldDB" id="A0A7S1IF65"/>
<gene>
    <name evidence="3" type="ORF">EGYM00392_LOCUS21463</name>
</gene>
<protein>
    <recommendedName>
        <fullName evidence="2">EF-hand domain-containing protein</fullName>
    </recommendedName>
</protein>
<reference evidence="3" key="1">
    <citation type="submission" date="2021-01" db="EMBL/GenBank/DDBJ databases">
        <authorList>
            <person name="Corre E."/>
            <person name="Pelletier E."/>
            <person name="Niang G."/>
            <person name="Scheremetjew M."/>
            <person name="Finn R."/>
            <person name="Kale V."/>
            <person name="Holt S."/>
            <person name="Cochrane G."/>
            <person name="Meng A."/>
            <person name="Brown T."/>
            <person name="Cohen L."/>
        </authorList>
    </citation>
    <scope>NUCLEOTIDE SEQUENCE</scope>
    <source>
        <strain evidence="3">NIES-381</strain>
    </source>
</reference>
<sequence length="193" mass="21495">MPGKKNKGKAKEGGDNSAQDLINQIEELAYVPPDRQANQIKSWQNSIKDTFSIFERDKSGTCDVREVGTIVRSLGMNPTEAQIVQMLEEIEEPTPTGYIQYEKLEALMMKILVSGEYNGACMARDGEEAILQAFEVLDPEGKGHIDAEVMKELMTGYGEKLSAEEVNEFLNAASDPETGYIRYEDYAILLSTE</sequence>
<dbReference type="InterPro" id="IPR002048">
    <property type="entry name" value="EF_hand_dom"/>
</dbReference>
<evidence type="ECO:0000313" key="3">
    <source>
        <dbReference type="EMBL" id="CAD9010366.1"/>
    </source>
</evidence>
<evidence type="ECO:0000256" key="1">
    <source>
        <dbReference type="ARBA" id="ARBA00022737"/>
    </source>
</evidence>
<feature type="domain" description="EF-hand" evidence="2">
    <location>
        <begin position="125"/>
        <end position="160"/>
    </location>
</feature>
<dbReference type="Gene3D" id="1.10.238.10">
    <property type="entry name" value="EF-hand"/>
    <property type="match status" value="2"/>
</dbReference>
<dbReference type="SUPFAM" id="SSF47473">
    <property type="entry name" value="EF-hand"/>
    <property type="match status" value="1"/>
</dbReference>
<dbReference type="EMBL" id="HBGA01058288">
    <property type="protein sequence ID" value="CAD9010366.1"/>
    <property type="molecule type" value="Transcribed_RNA"/>
</dbReference>
<accession>A0A7S1IF65</accession>
<organism evidence="3">
    <name type="scientific">Eutreptiella gymnastica</name>
    <dbReference type="NCBI Taxonomy" id="73025"/>
    <lineage>
        <taxon>Eukaryota</taxon>
        <taxon>Discoba</taxon>
        <taxon>Euglenozoa</taxon>
        <taxon>Euglenida</taxon>
        <taxon>Spirocuta</taxon>
        <taxon>Euglenophyceae</taxon>
        <taxon>Eutreptiales</taxon>
        <taxon>Eutreptiaceae</taxon>
        <taxon>Eutreptiella</taxon>
    </lineage>
</organism>
<dbReference type="GO" id="GO:0005509">
    <property type="term" value="F:calcium ion binding"/>
    <property type="evidence" value="ECO:0007669"/>
    <property type="project" value="InterPro"/>
</dbReference>
<dbReference type="GO" id="GO:0043226">
    <property type="term" value="C:organelle"/>
    <property type="evidence" value="ECO:0007669"/>
    <property type="project" value="UniProtKB-ARBA"/>
</dbReference>